<comment type="catalytic activity">
    <reaction evidence="13">
        <text>tRNA(Asp) + L-aspartate + ATP = L-aspartyl-tRNA(Asp) + AMP + diphosphate</text>
        <dbReference type="Rhea" id="RHEA:19649"/>
        <dbReference type="Rhea" id="RHEA-COMP:9660"/>
        <dbReference type="Rhea" id="RHEA-COMP:9678"/>
        <dbReference type="ChEBI" id="CHEBI:29991"/>
        <dbReference type="ChEBI" id="CHEBI:30616"/>
        <dbReference type="ChEBI" id="CHEBI:33019"/>
        <dbReference type="ChEBI" id="CHEBI:78442"/>
        <dbReference type="ChEBI" id="CHEBI:78516"/>
        <dbReference type="ChEBI" id="CHEBI:456215"/>
        <dbReference type="EC" id="6.1.1.12"/>
    </reaction>
</comment>
<dbReference type="Gene3D" id="3.30.930.10">
    <property type="entry name" value="Bira Bifunctional Protein, Domain 2"/>
    <property type="match status" value="1"/>
</dbReference>
<evidence type="ECO:0000256" key="6">
    <source>
        <dbReference type="ARBA" id="ARBA00022598"/>
    </source>
</evidence>
<dbReference type="CDD" id="cd04320">
    <property type="entry name" value="AspRS_cyto_N"/>
    <property type="match status" value="1"/>
</dbReference>
<dbReference type="Pfam" id="PF02558">
    <property type="entry name" value="ApbA"/>
    <property type="match status" value="1"/>
</dbReference>
<dbReference type="Gene3D" id="1.10.1040.10">
    <property type="entry name" value="N-(1-d-carboxylethyl)-l-norvaline Dehydrogenase, domain 2"/>
    <property type="match status" value="1"/>
</dbReference>
<evidence type="ECO:0000256" key="1">
    <source>
        <dbReference type="ARBA" id="ARBA00004496"/>
    </source>
</evidence>
<dbReference type="NCBIfam" id="TIGR00458">
    <property type="entry name" value="aspS_nondisc"/>
    <property type="match status" value="1"/>
</dbReference>
<keyword evidence="9" id="KW-0521">NADP</keyword>
<dbReference type="GO" id="GO:0015940">
    <property type="term" value="P:pantothenate biosynthetic process"/>
    <property type="evidence" value="ECO:0007669"/>
    <property type="project" value="InterPro"/>
</dbReference>
<dbReference type="SUPFAM" id="SSF50249">
    <property type="entry name" value="Nucleic acid-binding proteins"/>
    <property type="match status" value="1"/>
</dbReference>
<dbReference type="GO" id="GO:0008677">
    <property type="term" value="F:2-dehydropantoate 2-reductase activity"/>
    <property type="evidence" value="ECO:0007669"/>
    <property type="project" value="InterPro"/>
</dbReference>
<comment type="similarity">
    <text evidence="2">Belongs to the class-II aminoacyl-tRNA synthetase family. Type 2 subfamily.</text>
</comment>
<keyword evidence="6 17" id="KW-0436">Ligase</keyword>
<dbReference type="InterPro" id="IPR045864">
    <property type="entry name" value="aa-tRNA-synth_II/BPL/LPL"/>
</dbReference>
<dbReference type="PANTHER" id="PTHR43450:SF2">
    <property type="entry name" value="ASPARTATE--TRNA LIGASE"/>
    <property type="match status" value="1"/>
</dbReference>
<feature type="compositionally biased region" description="Basic and acidic residues" evidence="15">
    <location>
        <begin position="43"/>
        <end position="88"/>
    </location>
</feature>
<dbReference type="InterPro" id="IPR002312">
    <property type="entry name" value="Asp/Asn-tRNA-synth_IIb"/>
</dbReference>
<organism evidence="17 18">
    <name type="scientific">Malassezia yamatoensis</name>
    <dbReference type="NCBI Taxonomy" id="253288"/>
    <lineage>
        <taxon>Eukaryota</taxon>
        <taxon>Fungi</taxon>
        <taxon>Dikarya</taxon>
        <taxon>Basidiomycota</taxon>
        <taxon>Ustilaginomycotina</taxon>
        <taxon>Malasseziomycetes</taxon>
        <taxon>Malasseziales</taxon>
        <taxon>Malasseziaceae</taxon>
        <taxon>Malassezia</taxon>
    </lineage>
</organism>
<dbReference type="Pfam" id="PF08546">
    <property type="entry name" value="ApbA_C"/>
    <property type="match status" value="1"/>
</dbReference>
<dbReference type="Pfam" id="PF00152">
    <property type="entry name" value="tRNA-synt_2"/>
    <property type="match status" value="1"/>
</dbReference>
<dbReference type="InterPro" id="IPR003710">
    <property type="entry name" value="ApbA"/>
</dbReference>
<dbReference type="SUPFAM" id="SSF51735">
    <property type="entry name" value="NAD(P)-binding Rossmann-fold domains"/>
    <property type="match status" value="1"/>
</dbReference>
<keyword evidence="7" id="KW-0547">Nucleotide-binding</keyword>
<sequence length="1267" mass="143323">MSGAESAGRHHPSRLLSKVLGLKLHGRSHSSLSDSDRVSGMTDRSDSRNEEREKKLEEQREFEREVQLRRRKSEERAKQEETAEERSRYGPSDIWAVDQQDIDPLVDLQIANEAALEDPAMLETLYGETRRYRARIHVIRPVGASLVFLVLRDRGITLQTVISEKNGRVTPHMLHWARRLHTESLITVQGIVQKPKDVVTGCSITHLELNVTHLYLISANREQLPFSVYTAERDAAHALEEHGDFHELDEKSNDSHSSNGRATDRDSDHGPIISMRTRLNNRLVDLRTPTAQAIFKVQSAVGMAFRQYLMAQSFVEIHSPKLQGGASESGSSVFQVRYFGRSAFLAQSPQLYKQMCIAADMKRVFEIGPVFRAENSNTPRHMTEYTGLDLEMEVNHYYDALRVIDGMLKHIFSVLKNECHDLVQTVRRTFPSSELVWLDETLVLPFPEGIRMLCEAGYREEDGSEPSEFEDLATRAEIRLGQLVKEQYATDYYILDKFPASARPFYTLPDEHDKRRTNSFDIFVRGQEICTGGQRIHNAEMLEDRIRELGIDTHSLEEYLEGFRLGAPPHAGCGIGLERFVMLYLNLDDIRLASLFYRDPKSFAVRKRSELRYPEASTNPPPWRRQHESNVPPTISEHMQPLEKLIANYGDSSNTSWLDDRFQVWRDVDTGAAVGYAVRRHYAFAVGDPLCESMQYSRVIARFLSFLKEESLKPVWLMVSEPVEQILGGQLGWCTLSCTADQRLADVSKNDARHDPETQRKLRHAHKVGVTIEDVPLNKKVPSEVIDECDKQIRAWHAGRKGTQVHLTDIQPWVDQEHRSYFIARDQHKQVCCLVVLAQLSPEHGYQVKWAMSFPGAPSGAIETTVFKALDSIGSSPATFGTAATAKLQAIYGLSGIGFRVLSRIYENVVERAHLLNKGEFREKLGTTNDPTYMTTSVLVVGAGAIGAFYASRFDVQHAKVAVVCRSNYDVVQRDGFHIESQTFGNYEFRPCKVYSSVKQASETRWDFVIVATKAFHFNKESAEFIADVVSSETSIVLIQNGIDIEAPYRAMFPRNVIVSAVSVCSSELQGGNVLKHYRWTRISLGPYSGRYGQSNTDQERSLIERGEKASHQLQQLWKDGGIRDADTYDALGLQLVRWHKLSINAAMNVSGVLSGCLGNDKMCKDPLLRSHLKACMKEVLDAMPEIYGVPIPEKFASIDAILASNERNTNSRSSMVQDWLAHRPIELQAILGNALNITHEHNIAMPRLESMFALLQSAFQIHMNSN</sequence>
<dbReference type="InterPro" id="IPR013752">
    <property type="entry name" value="KPA_reductase"/>
</dbReference>
<dbReference type="HAMAP" id="MF_02075">
    <property type="entry name" value="Asp_tRNA_synth_type2"/>
    <property type="match status" value="1"/>
</dbReference>
<dbReference type="InterPro" id="IPR006195">
    <property type="entry name" value="aa-tRNA-synth_II"/>
</dbReference>
<evidence type="ECO:0000256" key="12">
    <source>
        <dbReference type="ARBA" id="ARBA00023146"/>
    </source>
</evidence>
<dbReference type="EC" id="6.1.1.12" evidence="4"/>
<feature type="region of interest" description="Disordered" evidence="15">
    <location>
        <begin position="1"/>
        <end position="90"/>
    </location>
</feature>
<accession>A0AAJ5YWG5</accession>
<dbReference type="PRINTS" id="PR01042">
    <property type="entry name" value="TRNASYNTHASP"/>
</dbReference>
<dbReference type="PANTHER" id="PTHR43450">
    <property type="entry name" value="ASPARTYL-TRNA SYNTHETASE"/>
    <property type="match status" value="1"/>
</dbReference>
<feature type="domain" description="Aminoacyl-transfer RNA synthetases class-II family profile" evidence="16">
    <location>
        <begin position="295"/>
        <end position="614"/>
    </location>
</feature>
<keyword evidence="8" id="KW-0067">ATP-binding</keyword>
<dbReference type="GO" id="GO:0006422">
    <property type="term" value="P:aspartyl-tRNA aminoacylation"/>
    <property type="evidence" value="ECO:0007669"/>
    <property type="project" value="InterPro"/>
</dbReference>
<dbReference type="InterPro" id="IPR036291">
    <property type="entry name" value="NAD(P)-bd_dom_sf"/>
</dbReference>
<dbReference type="Gene3D" id="2.40.50.140">
    <property type="entry name" value="Nucleic acid-binding proteins"/>
    <property type="match status" value="1"/>
</dbReference>
<dbReference type="InterPro" id="IPR004364">
    <property type="entry name" value="Aa-tRNA-synt_II"/>
</dbReference>
<dbReference type="Pfam" id="PF09924">
    <property type="entry name" value="LPG_synthase_C"/>
    <property type="match status" value="1"/>
</dbReference>
<evidence type="ECO:0000256" key="11">
    <source>
        <dbReference type="ARBA" id="ARBA00023002"/>
    </source>
</evidence>
<evidence type="ECO:0000256" key="10">
    <source>
        <dbReference type="ARBA" id="ARBA00022917"/>
    </source>
</evidence>
<dbReference type="GO" id="GO:0005524">
    <property type="term" value="F:ATP binding"/>
    <property type="evidence" value="ECO:0007669"/>
    <property type="project" value="UniProtKB-KW"/>
</dbReference>
<dbReference type="CDD" id="cd00776">
    <property type="entry name" value="AsxRS_core"/>
    <property type="match status" value="1"/>
</dbReference>
<dbReference type="FunFam" id="3.30.930.10:FF:000038">
    <property type="entry name" value="Aspartate--tRNA ligase"/>
    <property type="match status" value="1"/>
</dbReference>
<dbReference type="NCBIfam" id="TIGR00745">
    <property type="entry name" value="apbA_panE"/>
    <property type="match status" value="1"/>
</dbReference>
<evidence type="ECO:0000256" key="15">
    <source>
        <dbReference type="SAM" id="MobiDB-lite"/>
    </source>
</evidence>
<dbReference type="InterPro" id="IPR013332">
    <property type="entry name" value="KPR_N"/>
</dbReference>
<dbReference type="InterPro" id="IPR012340">
    <property type="entry name" value="NA-bd_OB-fold"/>
</dbReference>
<dbReference type="AlphaFoldDB" id="A0AAJ5YWG5"/>
<evidence type="ECO:0000256" key="7">
    <source>
        <dbReference type="ARBA" id="ARBA00022741"/>
    </source>
</evidence>
<evidence type="ECO:0000256" key="14">
    <source>
        <dbReference type="ARBA" id="ARBA00070516"/>
    </source>
</evidence>
<evidence type="ECO:0000313" key="18">
    <source>
        <dbReference type="Proteomes" id="UP001219567"/>
    </source>
</evidence>
<dbReference type="GO" id="GO:0017101">
    <property type="term" value="C:aminoacyl-tRNA synthetase multienzyme complex"/>
    <property type="evidence" value="ECO:0007669"/>
    <property type="project" value="TreeGrafter"/>
</dbReference>
<dbReference type="PROSITE" id="PS50862">
    <property type="entry name" value="AA_TRNA_LIGASE_II"/>
    <property type="match status" value="1"/>
</dbReference>
<feature type="compositionally biased region" description="Basic and acidic residues" evidence="15">
    <location>
        <begin position="244"/>
        <end position="254"/>
    </location>
</feature>
<keyword evidence="10" id="KW-0648">Protein biosynthesis</keyword>
<evidence type="ECO:0000313" key="17">
    <source>
        <dbReference type="EMBL" id="WFD01043.1"/>
    </source>
</evidence>
<protein>
    <recommendedName>
        <fullName evidence="14">Probable aspartate--tRNA ligase, cytoplasmic</fullName>
        <ecNumber evidence="4">6.1.1.12</ecNumber>
    </recommendedName>
</protein>
<comment type="similarity">
    <text evidence="3">Belongs to the ketopantoate reductase family.</text>
</comment>
<dbReference type="InterPro" id="IPR004523">
    <property type="entry name" value="Asp-tRNA_synthase_2"/>
</dbReference>
<dbReference type="GO" id="GO:0005829">
    <property type="term" value="C:cytosol"/>
    <property type="evidence" value="ECO:0007669"/>
    <property type="project" value="TreeGrafter"/>
</dbReference>
<dbReference type="GO" id="GO:0003723">
    <property type="term" value="F:RNA binding"/>
    <property type="evidence" value="ECO:0007669"/>
    <property type="project" value="TreeGrafter"/>
</dbReference>
<evidence type="ECO:0000256" key="2">
    <source>
        <dbReference type="ARBA" id="ARBA00005312"/>
    </source>
</evidence>
<evidence type="ECO:0000256" key="5">
    <source>
        <dbReference type="ARBA" id="ARBA00022490"/>
    </source>
</evidence>
<name>A0AAJ5YWG5_9BASI</name>
<evidence type="ECO:0000256" key="3">
    <source>
        <dbReference type="ARBA" id="ARBA00007870"/>
    </source>
</evidence>
<dbReference type="Gene3D" id="3.40.50.720">
    <property type="entry name" value="NAD(P)-binding Rossmann-like Domain"/>
    <property type="match status" value="1"/>
</dbReference>
<keyword evidence="11" id="KW-0560">Oxidoreductase</keyword>
<evidence type="ECO:0000259" key="16">
    <source>
        <dbReference type="PROSITE" id="PS50862"/>
    </source>
</evidence>
<dbReference type="InterPro" id="IPR013328">
    <property type="entry name" value="6PGD_dom2"/>
</dbReference>
<keyword evidence="5" id="KW-0963">Cytoplasm</keyword>
<dbReference type="FunFam" id="1.10.1040.10:FF:000017">
    <property type="entry name" value="2-dehydropantoate 2-reductase"/>
    <property type="match status" value="1"/>
</dbReference>
<dbReference type="EMBL" id="CP119949">
    <property type="protein sequence ID" value="WFD01043.1"/>
    <property type="molecule type" value="Genomic_DNA"/>
</dbReference>
<dbReference type="Proteomes" id="UP001219567">
    <property type="component" value="Chromosome 7"/>
</dbReference>
<dbReference type="SUPFAM" id="SSF48179">
    <property type="entry name" value="6-phosphogluconate dehydrogenase C-terminal domain-like"/>
    <property type="match status" value="1"/>
</dbReference>
<dbReference type="InterPro" id="IPR024320">
    <property type="entry name" value="LPG_synthase_C"/>
</dbReference>
<keyword evidence="12" id="KW-0030">Aminoacyl-tRNA synthetase</keyword>
<dbReference type="InterPro" id="IPR008927">
    <property type="entry name" value="6-PGluconate_DH-like_C_sf"/>
</dbReference>
<dbReference type="GO" id="GO:0004815">
    <property type="term" value="F:aspartate-tRNA ligase activity"/>
    <property type="evidence" value="ECO:0007669"/>
    <property type="project" value="UniProtKB-EC"/>
</dbReference>
<evidence type="ECO:0000256" key="9">
    <source>
        <dbReference type="ARBA" id="ARBA00022857"/>
    </source>
</evidence>
<feature type="region of interest" description="Disordered" evidence="15">
    <location>
        <begin position="244"/>
        <end position="272"/>
    </location>
</feature>
<keyword evidence="18" id="KW-1185">Reference proteome</keyword>
<gene>
    <name evidence="17" type="ORF">MYAM1_003803</name>
</gene>
<evidence type="ECO:0000256" key="8">
    <source>
        <dbReference type="ARBA" id="ARBA00022840"/>
    </source>
</evidence>
<dbReference type="SUPFAM" id="SSF55681">
    <property type="entry name" value="Class II aaRS and biotin synthetases"/>
    <property type="match status" value="1"/>
</dbReference>
<reference evidence="17 18" key="1">
    <citation type="submission" date="2023-03" db="EMBL/GenBank/DDBJ databases">
        <title>Mating type loci evolution in Malassezia.</title>
        <authorList>
            <person name="Coelho M.A."/>
        </authorList>
    </citation>
    <scope>NUCLEOTIDE SEQUENCE [LARGE SCALE GENOMIC DNA]</scope>
    <source>
        <strain evidence="17 18">CBS 9725</strain>
    </source>
</reference>
<evidence type="ECO:0000256" key="4">
    <source>
        <dbReference type="ARBA" id="ARBA00012841"/>
    </source>
</evidence>
<proteinExistence type="inferred from homology"/>
<comment type="subcellular location">
    <subcellularLocation>
        <location evidence="1">Cytoplasm</location>
    </subcellularLocation>
</comment>
<evidence type="ECO:0000256" key="13">
    <source>
        <dbReference type="ARBA" id="ARBA00047904"/>
    </source>
</evidence>